<evidence type="ECO:0000256" key="15">
    <source>
        <dbReference type="ARBA" id="ARBA00023033"/>
    </source>
</evidence>
<dbReference type="EMBL" id="JAGFMF010011739">
    <property type="protein sequence ID" value="KAG8514587.1"/>
    <property type="molecule type" value="Genomic_DNA"/>
</dbReference>
<keyword evidence="13 27" id="KW-0560">Oxidoreductase</keyword>
<organism evidence="29 30">
    <name type="scientific">Galemys pyrenaicus</name>
    <name type="common">Iberian desman</name>
    <name type="synonym">Pyrenean desman</name>
    <dbReference type="NCBI Taxonomy" id="202257"/>
    <lineage>
        <taxon>Eukaryota</taxon>
        <taxon>Metazoa</taxon>
        <taxon>Chordata</taxon>
        <taxon>Craniata</taxon>
        <taxon>Vertebrata</taxon>
        <taxon>Euteleostomi</taxon>
        <taxon>Mammalia</taxon>
        <taxon>Eutheria</taxon>
        <taxon>Laurasiatheria</taxon>
        <taxon>Eulipotyphla</taxon>
        <taxon>Talpidae</taxon>
        <taxon>Galemys</taxon>
    </lineage>
</organism>
<keyword evidence="20 28" id="KW-0753">Steroid metabolism</keyword>
<evidence type="ECO:0000256" key="13">
    <source>
        <dbReference type="ARBA" id="ARBA00023002"/>
    </source>
</evidence>
<keyword evidence="21 28" id="KW-0755">Steroidogenesis</keyword>
<evidence type="ECO:0000256" key="26">
    <source>
        <dbReference type="PIRSR" id="PIRSR602401-1"/>
    </source>
</evidence>
<comment type="catalytic activity">
    <reaction evidence="25">
        <text>2 reduced [adrenodoxin] + cholesterol + O2 + 2 H(+) = (22R)-hydroxycholesterol + 2 oxidized [adrenodoxin] + H2O</text>
        <dbReference type="Rhea" id="RHEA:34335"/>
        <dbReference type="Rhea" id="RHEA-COMP:9998"/>
        <dbReference type="Rhea" id="RHEA-COMP:9999"/>
        <dbReference type="ChEBI" id="CHEBI:15377"/>
        <dbReference type="ChEBI" id="CHEBI:15378"/>
        <dbReference type="ChEBI" id="CHEBI:15379"/>
        <dbReference type="ChEBI" id="CHEBI:16113"/>
        <dbReference type="ChEBI" id="CHEBI:33737"/>
        <dbReference type="ChEBI" id="CHEBI:33738"/>
        <dbReference type="ChEBI" id="CHEBI:67237"/>
    </reaction>
    <physiologicalReaction direction="left-to-right" evidence="25">
        <dbReference type="Rhea" id="RHEA:34336"/>
    </physiologicalReaction>
</comment>
<accession>A0A8J6A9D8</accession>
<dbReference type="Proteomes" id="UP000700334">
    <property type="component" value="Unassembled WGS sequence"/>
</dbReference>
<keyword evidence="12 28" id="KW-0809">Transit peptide</keyword>
<dbReference type="Pfam" id="PF00067">
    <property type="entry name" value="p450"/>
    <property type="match status" value="1"/>
</dbReference>
<evidence type="ECO:0000256" key="28">
    <source>
        <dbReference type="RuleBase" id="RU364077"/>
    </source>
</evidence>
<dbReference type="GO" id="GO:0005506">
    <property type="term" value="F:iron ion binding"/>
    <property type="evidence" value="ECO:0007669"/>
    <property type="project" value="InterPro"/>
</dbReference>
<evidence type="ECO:0000313" key="29">
    <source>
        <dbReference type="EMBL" id="KAG8514587.1"/>
    </source>
</evidence>
<evidence type="ECO:0000256" key="7">
    <source>
        <dbReference type="ARBA" id="ARBA00019844"/>
    </source>
</evidence>
<dbReference type="Gene3D" id="1.10.630.10">
    <property type="entry name" value="Cytochrome P450"/>
    <property type="match status" value="1"/>
</dbReference>
<keyword evidence="18 28" id="KW-0472">Membrane</keyword>
<feature type="non-terminal residue" evidence="29">
    <location>
        <position position="586"/>
    </location>
</feature>
<comment type="function">
    <text evidence="22 28">A cytochrome P450 monooxygenase that catalyzes the side-chain hydroxylation and cleavage of cholesterol to pregnenolone, the precursor of most steroid hormones. Catalyzes three sequential oxidation reactions of cholesterol, namely the hydroxylation at C22 followed with the hydroxylation at C20 to yield 20R,22R-hydroxycholesterol that is further cleaved between C20 and C22 to yield the C21-steroid pregnenolone and 4-methylpentanal. Mechanistically, uses molecular oxygen inserting one oxygen atom into a substrate and reducing the second into a water molecule. Two electrons are provided by NADPH via a two-protein mitochondrial transfer system comprising flavoprotein FDXR (adrenodoxin/ferredoxin reductase) and nonheme iron-sulfur protein FDX1 or FDX2 (adrenodoxin/ferredoxin).</text>
</comment>
<evidence type="ECO:0000256" key="9">
    <source>
        <dbReference type="ARBA" id="ARBA00022617"/>
    </source>
</evidence>
<dbReference type="InterPro" id="IPR036396">
    <property type="entry name" value="Cyt_P450_sf"/>
</dbReference>
<keyword evidence="9 26" id="KW-0349">Heme</keyword>
<evidence type="ECO:0000256" key="10">
    <source>
        <dbReference type="ARBA" id="ARBA00022723"/>
    </source>
</evidence>
<evidence type="ECO:0000256" key="18">
    <source>
        <dbReference type="ARBA" id="ARBA00023136"/>
    </source>
</evidence>
<dbReference type="GO" id="GO:0071375">
    <property type="term" value="P:cellular response to peptide hormone stimulus"/>
    <property type="evidence" value="ECO:0007669"/>
    <property type="project" value="TreeGrafter"/>
</dbReference>
<reference evidence="29" key="1">
    <citation type="journal article" date="2021" name="Evol. Appl.">
        <title>The genome of the Pyrenean desman and the effects of bottlenecks and inbreeding on the genomic landscape of an endangered species.</title>
        <authorList>
            <person name="Escoda L."/>
            <person name="Castresana J."/>
        </authorList>
    </citation>
    <scope>NUCLEOTIDE SEQUENCE</scope>
    <source>
        <strain evidence="29">IBE-C5619</strain>
    </source>
</reference>
<dbReference type="GO" id="GO:0006700">
    <property type="term" value="P:C21-steroid hormone biosynthetic process"/>
    <property type="evidence" value="ECO:0007669"/>
    <property type="project" value="TreeGrafter"/>
</dbReference>
<evidence type="ECO:0000256" key="8">
    <source>
        <dbReference type="ARBA" id="ARBA00022548"/>
    </source>
</evidence>
<keyword evidence="8 28" id="KW-0153">Cholesterol metabolism</keyword>
<keyword evidence="19 28" id="KW-1207">Sterol metabolism</keyword>
<dbReference type="InterPro" id="IPR001128">
    <property type="entry name" value="Cyt_P450"/>
</dbReference>
<evidence type="ECO:0000256" key="27">
    <source>
        <dbReference type="RuleBase" id="RU000461"/>
    </source>
</evidence>
<evidence type="ECO:0000256" key="4">
    <source>
        <dbReference type="ARBA" id="ARBA00010617"/>
    </source>
</evidence>
<dbReference type="FunFam" id="1.10.630.10:FF:000015">
    <property type="entry name" value="Cholesterol side-chain cleavage enzyme, mitochondrial"/>
    <property type="match status" value="1"/>
</dbReference>
<evidence type="ECO:0000256" key="24">
    <source>
        <dbReference type="ARBA" id="ARBA00047766"/>
    </source>
</evidence>
<keyword evidence="14 26" id="KW-0408">Iron</keyword>
<dbReference type="GO" id="GO:0005743">
    <property type="term" value="C:mitochondrial inner membrane"/>
    <property type="evidence" value="ECO:0007669"/>
    <property type="project" value="UniProtKB-SubCell"/>
</dbReference>
<evidence type="ECO:0000256" key="17">
    <source>
        <dbReference type="ARBA" id="ARBA00023128"/>
    </source>
</evidence>
<gene>
    <name evidence="29" type="ORF">J0S82_006326</name>
</gene>
<name>A0A8J6A9D8_GALPY</name>
<dbReference type="InterPro" id="IPR017972">
    <property type="entry name" value="Cyt_P450_CS"/>
</dbReference>
<evidence type="ECO:0000256" key="1">
    <source>
        <dbReference type="ARBA" id="ARBA00001971"/>
    </source>
</evidence>
<evidence type="ECO:0000256" key="12">
    <source>
        <dbReference type="ARBA" id="ARBA00022946"/>
    </source>
</evidence>
<evidence type="ECO:0000256" key="20">
    <source>
        <dbReference type="ARBA" id="ARBA00023221"/>
    </source>
</evidence>
<keyword evidence="15 27" id="KW-0503">Monooxygenase</keyword>
<evidence type="ECO:0000256" key="19">
    <source>
        <dbReference type="ARBA" id="ARBA00023166"/>
    </source>
</evidence>
<dbReference type="UniPathway" id="UPA00229"/>
<keyword evidence="11" id="KW-0999">Mitochondrion inner membrane</keyword>
<dbReference type="PROSITE" id="PS00086">
    <property type="entry name" value="CYTOCHROME_P450"/>
    <property type="match status" value="1"/>
</dbReference>
<feature type="binding site" description="axial binding residue" evidence="26">
    <location>
        <position position="464"/>
    </location>
    <ligand>
        <name>heme</name>
        <dbReference type="ChEBI" id="CHEBI:30413"/>
    </ligand>
    <ligandPart>
        <name>Fe</name>
        <dbReference type="ChEBI" id="CHEBI:18248"/>
    </ligandPart>
</feature>
<evidence type="ECO:0000313" key="30">
    <source>
        <dbReference type="Proteomes" id="UP000700334"/>
    </source>
</evidence>
<comment type="subcellular location">
    <subcellularLocation>
        <location evidence="28">Mitochondrion inner membrane</location>
        <topology evidence="28">Peripheral membrane protein</topology>
    </subcellularLocation>
    <text evidence="28">Localizes to the matrix side of the mitochondrion inner membrane.</text>
</comment>
<comment type="pathway">
    <text evidence="2">Steroid metabolism; cholesterol metabolism.</text>
</comment>
<dbReference type="EC" id="1.14.15.6" evidence="6 28"/>
<comment type="catalytic activity">
    <reaction evidence="23">
        <text>6 reduced [adrenodoxin] + cholesterol + 3 O2 + 6 H(+) = 4-methylpentanal + pregnenolone + 6 oxidized [adrenodoxin] + 4 H2O</text>
        <dbReference type="Rhea" id="RHEA:35739"/>
        <dbReference type="Rhea" id="RHEA-COMP:9998"/>
        <dbReference type="Rhea" id="RHEA-COMP:9999"/>
        <dbReference type="ChEBI" id="CHEBI:15377"/>
        <dbReference type="ChEBI" id="CHEBI:15378"/>
        <dbReference type="ChEBI" id="CHEBI:15379"/>
        <dbReference type="ChEBI" id="CHEBI:16113"/>
        <dbReference type="ChEBI" id="CHEBI:16581"/>
        <dbReference type="ChEBI" id="CHEBI:17998"/>
        <dbReference type="ChEBI" id="CHEBI:33737"/>
        <dbReference type="ChEBI" id="CHEBI:33738"/>
        <dbReference type="EC" id="1.14.15.6"/>
    </reaction>
    <physiologicalReaction direction="left-to-right" evidence="23">
        <dbReference type="Rhea" id="RHEA:35740"/>
    </physiologicalReaction>
</comment>
<keyword evidence="30" id="KW-1185">Reference proteome</keyword>
<dbReference type="PRINTS" id="PR00385">
    <property type="entry name" value="P450"/>
</dbReference>
<keyword evidence="10 26" id="KW-0479">Metal-binding</keyword>
<evidence type="ECO:0000256" key="3">
    <source>
        <dbReference type="ARBA" id="ARBA00005108"/>
    </source>
</evidence>
<dbReference type="PRINTS" id="PR00463">
    <property type="entry name" value="EP450I"/>
</dbReference>
<dbReference type="GO" id="GO:0006704">
    <property type="term" value="P:glucocorticoid biosynthetic process"/>
    <property type="evidence" value="ECO:0007669"/>
    <property type="project" value="TreeGrafter"/>
</dbReference>
<sequence length="586" mass="67522">MGRQGGDSMLTRGLSLRSVLVKSSQPLLGTPWESPRHPRVPLGEGASFSTCPSPRPFSEIPSPGNNGWLNLYHFWRESGFHKIHYHQMQNFEKYGPIYREKLGTFESVYIIDPEDVALVFKFEGPNPERFQIPPWVAYHQHFQRPKGVLLKNSMAWKRDRIALNQDVMTPESIKNFIPLMDVVSKDFVSLLHRRVEQQNKGQFSGDISNDLFRFAFESITNVIFGERLGMLEETVNPESERFIDAVYQMFCTSVPMLHLPPGLFRLFRTKTWKDHTAAWDVIFDKAGMYTQNFYWDLKQKRDYSCYRGILYRLLENNKMLLEDVQANVTEMLAGGVDTTSMTLQWHMYEMGRCLQTQEMLREEVLAARRQAQGDLSKMLQLVPLLKASIKETLRQARRYVDSDFVLRGYRIPAKTLVQVAVYAMGRDPNFFFKPTKFDPARWLGENKDLTHFRNLGFGWGVRQCVGRRIAELEMTLFLIHLLENFKVELQHLKDVDTTFNLILMPEEPIFFVLRPLHCSSPGGEGVPPITRGGSGVRLEGDLCPRRVPSPCSSLAVSNRWNHRHSVVNCPSSVQYPLPPPLPALPH</sequence>
<comment type="cofactor">
    <cofactor evidence="1 26 28">
        <name>heme</name>
        <dbReference type="ChEBI" id="CHEBI:30413"/>
    </cofactor>
</comment>
<keyword evidence="17 28" id="KW-0496">Mitochondrion</keyword>
<protein>
    <recommendedName>
        <fullName evidence="7 28">Cholesterol side-chain cleavage enzyme, mitochondrial</fullName>
        <ecNumber evidence="6 28">1.14.15.6</ecNumber>
    </recommendedName>
    <alternativeName>
        <fullName evidence="28">Cholesterol desmolase</fullName>
    </alternativeName>
</protein>
<dbReference type="SUPFAM" id="SSF48264">
    <property type="entry name" value="Cytochrome P450"/>
    <property type="match status" value="1"/>
</dbReference>
<dbReference type="OrthoDB" id="3945418at2759"/>
<dbReference type="GO" id="GO:0008203">
    <property type="term" value="P:cholesterol metabolic process"/>
    <property type="evidence" value="ECO:0007669"/>
    <property type="project" value="UniProtKB-UniPathway"/>
</dbReference>
<dbReference type="GO" id="GO:0034650">
    <property type="term" value="P:cortisol metabolic process"/>
    <property type="evidence" value="ECO:0007669"/>
    <property type="project" value="TreeGrafter"/>
</dbReference>
<evidence type="ECO:0000256" key="11">
    <source>
        <dbReference type="ARBA" id="ARBA00022792"/>
    </source>
</evidence>
<dbReference type="PANTHER" id="PTHR24279:SF3">
    <property type="entry name" value="CHOLESTEROL SIDE-CHAIN CLEAVAGE ENZYME, MITOCHONDRIAL"/>
    <property type="match status" value="1"/>
</dbReference>
<dbReference type="GO" id="GO:0020037">
    <property type="term" value="F:heme binding"/>
    <property type="evidence" value="ECO:0007669"/>
    <property type="project" value="InterPro"/>
</dbReference>
<evidence type="ECO:0000256" key="25">
    <source>
        <dbReference type="ARBA" id="ARBA00049437"/>
    </source>
</evidence>
<comment type="subunit">
    <text evidence="5">Interacts with FDX1/adrenodoxin.</text>
</comment>
<evidence type="ECO:0000256" key="21">
    <source>
        <dbReference type="ARBA" id="ARBA00023250"/>
    </source>
</evidence>
<evidence type="ECO:0000256" key="6">
    <source>
        <dbReference type="ARBA" id="ARBA00012764"/>
    </source>
</evidence>
<comment type="similarity">
    <text evidence="4 27">Belongs to the cytochrome P450 family.</text>
</comment>
<dbReference type="AlphaFoldDB" id="A0A8J6A9D8"/>
<dbReference type="UniPathway" id="UPA00296"/>
<evidence type="ECO:0000256" key="14">
    <source>
        <dbReference type="ARBA" id="ARBA00023004"/>
    </source>
</evidence>
<evidence type="ECO:0000256" key="2">
    <source>
        <dbReference type="ARBA" id="ARBA00004731"/>
    </source>
</evidence>
<comment type="catalytic activity">
    <reaction evidence="24">
        <text>(20R,22R)-20,22-dihydroxycholesterol + 2 reduced [adrenodoxin] + O2 + 2 H(+) = 4-methylpentanal + pregnenolone + 2 oxidized [adrenodoxin] + 2 H2O</text>
        <dbReference type="Rhea" id="RHEA:34343"/>
        <dbReference type="Rhea" id="RHEA-COMP:9998"/>
        <dbReference type="Rhea" id="RHEA-COMP:9999"/>
        <dbReference type="ChEBI" id="CHEBI:1294"/>
        <dbReference type="ChEBI" id="CHEBI:15377"/>
        <dbReference type="ChEBI" id="CHEBI:15378"/>
        <dbReference type="ChEBI" id="CHEBI:15379"/>
        <dbReference type="ChEBI" id="CHEBI:16581"/>
        <dbReference type="ChEBI" id="CHEBI:17998"/>
        <dbReference type="ChEBI" id="CHEBI:33737"/>
        <dbReference type="ChEBI" id="CHEBI:33738"/>
    </reaction>
    <physiologicalReaction direction="left-to-right" evidence="24">
        <dbReference type="Rhea" id="RHEA:34344"/>
    </physiologicalReaction>
</comment>
<evidence type="ECO:0000256" key="23">
    <source>
        <dbReference type="ARBA" id="ARBA00047510"/>
    </source>
</evidence>
<dbReference type="InterPro" id="IPR050479">
    <property type="entry name" value="CYP11_CYP27_families"/>
</dbReference>
<evidence type="ECO:0000256" key="16">
    <source>
        <dbReference type="ARBA" id="ARBA00023098"/>
    </source>
</evidence>
<evidence type="ECO:0000256" key="22">
    <source>
        <dbReference type="ARBA" id="ARBA00045526"/>
    </source>
</evidence>
<dbReference type="InterPro" id="IPR002401">
    <property type="entry name" value="Cyt_P450_E_grp-I"/>
</dbReference>
<comment type="pathway">
    <text evidence="3 28">Lipid metabolism; C21-steroid hormone metabolism.</text>
</comment>
<dbReference type="GO" id="GO:0008386">
    <property type="term" value="F:cholesterol monooxygenase (side-chain-cleaving) activity"/>
    <property type="evidence" value="ECO:0007669"/>
    <property type="project" value="UniProtKB-EC"/>
</dbReference>
<keyword evidence="16 28" id="KW-0443">Lipid metabolism</keyword>
<dbReference type="PANTHER" id="PTHR24279">
    <property type="entry name" value="CYTOCHROME P450"/>
    <property type="match status" value="1"/>
</dbReference>
<proteinExistence type="inferred from homology"/>
<comment type="caution">
    <text evidence="29">The sequence shown here is derived from an EMBL/GenBank/DDBJ whole genome shotgun (WGS) entry which is preliminary data.</text>
</comment>
<evidence type="ECO:0000256" key="5">
    <source>
        <dbReference type="ARBA" id="ARBA00011573"/>
    </source>
</evidence>